<dbReference type="InterPro" id="IPR033717">
    <property type="entry name" value="UDPK"/>
</dbReference>
<feature type="transmembrane region" description="Helical" evidence="19">
    <location>
        <begin position="33"/>
        <end position="52"/>
    </location>
</feature>
<keyword evidence="9 17" id="KW-0067">ATP-binding</keyword>
<evidence type="ECO:0000256" key="15">
    <source>
        <dbReference type="PIRSR" id="PIRSR600829-1"/>
    </source>
</evidence>
<dbReference type="GO" id="GO:0008654">
    <property type="term" value="P:phospholipid biosynthetic process"/>
    <property type="evidence" value="ECO:0007669"/>
    <property type="project" value="UniProtKB-KW"/>
</dbReference>
<feature type="active site" description="Proton acceptor" evidence="15">
    <location>
        <position position="71"/>
    </location>
</feature>
<evidence type="ECO:0000313" key="20">
    <source>
        <dbReference type="EMBL" id="KKP69639.1"/>
    </source>
</evidence>
<reference evidence="20 21" key="1">
    <citation type="journal article" date="2015" name="Nature">
        <title>rRNA introns, odd ribosomes, and small enigmatic genomes across a large radiation of phyla.</title>
        <authorList>
            <person name="Brown C.T."/>
            <person name="Hug L.A."/>
            <person name="Thomas B.C."/>
            <person name="Sharon I."/>
            <person name="Castelle C.J."/>
            <person name="Singh A."/>
            <person name="Wilkins M.J."/>
            <person name="Williams K.H."/>
            <person name="Banfield J.F."/>
        </authorList>
    </citation>
    <scope>NUCLEOTIDE SEQUENCE [LARGE SCALE GENOMIC DNA]</scope>
</reference>
<gene>
    <name evidence="20" type="ORF">UR67_C0004G0036</name>
</gene>
<evidence type="ECO:0000256" key="16">
    <source>
        <dbReference type="PIRSR" id="PIRSR600829-2"/>
    </source>
</evidence>
<keyword evidence="11" id="KW-0443">Lipid metabolism</keyword>
<feature type="binding site" evidence="18">
    <location>
        <position position="78"/>
    </location>
    <ligand>
        <name>a divalent metal cation</name>
        <dbReference type="ChEBI" id="CHEBI:60240"/>
    </ligand>
</feature>
<dbReference type="InterPro" id="IPR036945">
    <property type="entry name" value="DAGK_sf"/>
</dbReference>
<dbReference type="GO" id="GO:0016301">
    <property type="term" value="F:kinase activity"/>
    <property type="evidence" value="ECO:0007669"/>
    <property type="project" value="UniProtKB-KW"/>
</dbReference>
<feature type="binding site" evidence="17">
    <location>
        <begin position="96"/>
        <end position="97"/>
    </location>
    <ligand>
        <name>ATP</name>
        <dbReference type="ChEBI" id="CHEBI:30616"/>
    </ligand>
</feature>
<evidence type="ECO:0000256" key="12">
    <source>
        <dbReference type="ARBA" id="ARBA00023136"/>
    </source>
</evidence>
<evidence type="ECO:0000256" key="6">
    <source>
        <dbReference type="ARBA" id="ARBA00022692"/>
    </source>
</evidence>
<dbReference type="PANTHER" id="PTHR34299:SF1">
    <property type="entry name" value="DIACYLGLYCEROL KINASE"/>
    <property type="match status" value="1"/>
</dbReference>
<feature type="binding site" evidence="16">
    <location>
        <position position="71"/>
    </location>
    <ligand>
        <name>substrate</name>
    </ligand>
</feature>
<comment type="caution">
    <text evidence="20">The sequence shown here is derived from an EMBL/GenBank/DDBJ whole genome shotgun (WGS) entry which is preliminary data.</text>
</comment>
<proteinExistence type="inferred from homology"/>
<evidence type="ECO:0000256" key="3">
    <source>
        <dbReference type="ARBA" id="ARBA00022475"/>
    </source>
</evidence>
<evidence type="ECO:0000256" key="13">
    <source>
        <dbReference type="ARBA" id="ARBA00023209"/>
    </source>
</evidence>
<dbReference type="PANTHER" id="PTHR34299">
    <property type="entry name" value="DIACYLGLYCEROL KINASE"/>
    <property type="match status" value="1"/>
</dbReference>
<keyword evidence="6 19" id="KW-0812">Transmembrane</keyword>
<evidence type="ECO:0000256" key="2">
    <source>
        <dbReference type="ARBA" id="ARBA00005967"/>
    </source>
</evidence>
<keyword evidence="14" id="KW-1208">Phospholipid metabolism</keyword>
<keyword evidence="12 19" id="KW-0472">Membrane</keyword>
<feature type="transmembrane region" description="Helical" evidence="19">
    <location>
        <begin position="98"/>
        <end position="123"/>
    </location>
</feature>
<dbReference type="GO" id="GO:0005886">
    <property type="term" value="C:plasma membrane"/>
    <property type="evidence" value="ECO:0007669"/>
    <property type="project" value="UniProtKB-SubCell"/>
</dbReference>
<keyword evidence="18" id="KW-0460">Magnesium</keyword>
<keyword evidence="7 17" id="KW-0547">Nucleotide-binding</keyword>
<dbReference type="GO" id="GO:0005524">
    <property type="term" value="F:ATP binding"/>
    <property type="evidence" value="ECO:0007669"/>
    <property type="project" value="UniProtKB-KW"/>
</dbReference>
<protein>
    <submittedName>
        <fullName evidence="20">Diacylglycerol kinase</fullName>
    </submittedName>
</protein>
<evidence type="ECO:0000256" key="17">
    <source>
        <dbReference type="PIRSR" id="PIRSR600829-3"/>
    </source>
</evidence>
<dbReference type="Pfam" id="PF01219">
    <property type="entry name" value="DAGK_prokar"/>
    <property type="match status" value="1"/>
</dbReference>
<keyword evidence="13" id="KW-0594">Phospholipid biosynthesis</keyword>
<accession>A0A0G0BJI7</accession>
<evidence type="ECO:0000256" key="8">
    <source>
        <dbReference type="ARBA" id="ARBA00022777"/>
    </source>
</evidence>
<keyword evidence="5" id="KW-0808">Transferase</keyword>
<evidence type="ECO:0000256" key="1">
    <source>
        <dbReference type="ARBA" id="ARBA00004651"/>
    </source>
</evidence>
<dbReference type="GO" id="GO:0046872">
    <property type="term" value="F:metal ion binding"/>
    <property type="evidence" value="ECO:0007669"/>
    <property type="project" value="UniProtKB-KW"/>
</dbReference>
<evidence type="ECO:0000256" key="5">
    <source>
        <dbReference type="ARBA" id="ARBA00022679"/>
    </source>
</evidence>
<organism evidence="20 21">
    <name type="scientific">candidate division CPR3 bacterium GW2011_GWF2_35_18</name>
    <dbReference type="NCBI Taxonomy" id="1618350"/>
    <lineage>
        <taxon>Bacteria</taxon>
        <taxon>Bacteria division CPR3</taxon>
    </lineage>
</organism>
<keyword evidence="4" id="KW-0444">Lipid biosynthesis</keyword>
<dbReference type="InterPro" id="IPR000829">
    <property type="entry name" value="DAGK"/>
</dbReference>
<dbReference type="EMBL" id="LBQB01000004">
    <property type="protein sequence ID" value="KKP69639.1"/>
    <property type="molecule type" value="Genomic_DNA"/>
</dbReference>
<evidence type="ECO:0000256" key="9">
    <source>
        <dbReference type="ARBA" id="ARBA00022840"/>
    </source>
</evidence>
<evidence type="ECO:0000256" key="10">
    <source>
        <dbReference type="ARBA" id="ARBA00022989"/>
    </source>
</evidence>
<keyword evidence="8 20" id="KW-0418">Kinase</keyword>
<evidence type="ECO:0000256" key="18">
    <source>
        <dbReference type="PIRSR" id="PIRSR600829-4"/>
    </source>
</evidence>
<evidence type="ECO:0000313" key="21">
    <source>
        <dbReference type="Proteomes" id="UP000034581"/>
    </source>
</evidence>
<feature type="binding site" evidence="17">
    <location>
        <position position="78"/>
    </location>
    <ligand>
        <name>ATP</name>
        <dbReference type="ChEBI" id="CHEBI:30616"/>
    </ligand>
</feature>
<dbReference type="Proteomes" id="UP000034581">
    <property type="component" value="Unassembled WGS sequence"/>
</dbReference>
<evidence type="ECO:0000256" key="14">
    <source>
        <dbReference type="ARBA" id="ARBA00023264"/>
    </source>
</evidence>
<keyword evidence="18" id="KW-0479">Metal-binding</keyword>
<comment type="cofactor">
    <cofactor evidence="18">
        <name>Mg(2+)</name>
        <dbReference type="ChEBI" id="CHEBI:18420"/>
    </cofactor>
    <text evidence="18">Mn(2+), Zn(2+), Cd(2+) and Co(2+) support activity to lesser extents.</text>
</comment>
<dbReference type="AlphaFoldDB" id="A0A0G0BJI7"/>
<keyword evidence="10 19" id="KW-1133">Transmembrane helix</keyword>
<dbReference type="Gene3D" id="1.10.287.3610">
    <property type="match status" value="1"/>
</dbReference>
<evidence type="ECO:0000256" key="19">
    <source>
        <dbReference type="SAM" id="Phobius"/>
    </source>
</evidence>
<name>A0A0G0BJI7_UNCC3</name>
<dbReference type="STRING" id="1618350.UR67_C0004G0036"/>
<feature type="transmembrane region" description="Helical" evidence="19">
    <location>
        <begin position="58"/>
        <end position="77"/>
    </location>
</feature>
<dbReference type="CDD" id="cd14265">
    <property type="entry name" value="UDPK_IM_like"/>
    <property type="match status" value="1"/>
</dbReference>
<sequence length="132" mass="14762">MQKEVKTFHSKHTISFLHALDGIKAAYKSQPNLKIIFLATLIVMAFSFIFQISRLEWVVIIFICFVVMVAEMANTAMEATVDLITSEWREEAKFAKDVTAGGVLLAVLGSIIVGVVIFIPRIIEFVQIITSQ</sequence>
<comment type="similarity">
    <text evidence="2">Belongs to the bacterial diacylglycerol kinase family.</text>
</comment>
<evidence type="ECO:0000256" key="4">
    <source>
        <dbReference type="ARBA" id="ARBA00022516"/>
    </source>
</evidence>
<evidence type="ECO:0000256" key="7">
    <source>
        <dbReference type="ARBA" id="ARBA00022741"/>
    </source>
</evidence>
<comment type="subcellular location">
    <subcellularLocation>
        <location evidence="1">Cell membrane</location>
        <topology evidence="1">Multi-pass membrane protein</topology>
    </subcellularLocation>
</comment>
<keyword evidence="3" id="KW-1003">Cell membrane</keyword>
<evidence type="ECO:0000256" key="11">
    <source>
        <dbReference type="ARBA" id="ARBA00023098"/>
    </source>
</evidence>